<evidence type="ECO:0000313" key="13">
    <source>
        <dbReference type="RefSeq" id="XP_035875238.1"/>
    </source>
</evidence>
<sequence length="180" mass="20383">MAASQTTQWRWISGILGVTALVLMATLGILLKNTVTEPHNQSTASPGPTTEPQKGSDCCSCQEKWVGYQCNCYFISYDYKTWTESQIFCNSQNSTLVQLHNGNELQHFMRSSGKYYWIGLSYSKEHDAWLWENGSALNRDQLSFTTVPSTKNCIAYNPSGNVLDEPCIRQNPYICKQQLM</sequence>
<dbReference type="GO" id="GO:0045954">
    <property type="term" value="P:positive regulation of natural killer cell mediated cytotoxicity"/>
    <property type="evidence" value="ECO:0007669"/>
    <property type="project" value="TreeGrafter"/>
</dbReference>
<keyword evidence="6 10" id="KW-0472">Membrane</keyword>
<keyword evidence="5 10" id="KW-1133">Transmembrane helix</keyword>
<dbReference type="Pfam" id="PF00059">
    <property type="entry name" value="Lectin_C"/>
    <property type="match status" value="1"/>
</dbReference>
<reference evidence="13" key="1">
    <citation type="submission" date="2025-08" db="UniProtKB">
        <authorList>
            <consortium name="RefSeq"/>
        </authorList>
    </citation>
    <scope>IDENTIFICATION</scope>
    <source>
        <tissue evidence="13">Muscle</tissue>
    </source>
</reference>
<dbReference type="GeneID" id="114513879"/>
<keyword evidence="4" id="KW-0735">Signal-anchor</keyword>
<gene>
    <name evidence="13" type="primary">LOC114513879</name>
</gene>
<dbReference type="GO" id="GO:0016020">
    <property type="term" value="C:membrane"/>
    <property type="evidence" value="ECO:0007669"/>
    <property type="project" value="UniProtKB-SubCell"/>
</dbReference>
<protein>
    <recommendedName>
        <fullName evidence="8">Natural killer cells antigen CD94</fullName>
    </recommendedName>
    <alternativeName>
        <fullName evidence="9">Killer cell lectin-like receptor subfamily D member 1</fullName>
    </alternativeName>
</protein>
<evidence type="ECO:0000259" key="11">
    <source>
        <dbReference type="PROSITE" id="PS50041"/>
    </source>
</evidence>
<keyword evidence="3" id="KW-0430">Lectin</keyword>
<dbReference type="InterPro" id="IPR016187">
    <property type="entry name" value="CTDL_fold"/>
</dbReference>
<dbReference type="Gene3D" id="3.10.100.10">
    <property type="entry name" value="Mannose-Binding Protein A, subunit A"/>
    <property type="match status" value="1"/>
</dbReference>
<dbReference type="Proteomes" id="UP000504628">
    <property type="component" value="Chromosome 2"/>
</dbReference>
<dbReference type="InterPro" id="IPR001304">
    <property type="entry name" value="C-type_lectin-like"/>
</dbReference>
<dbReference type="GO" id="GO:0030246">
    <property type="term" value="F:carbohydrate binding"/>
    <property type="evidence" value="ECO:0007669"/>
    <property type="project" value="UniProtKB-KW"/>
</dbReference>
<evidence type="ECO:0000256" key="9">
    <source>
        <dbReference type="ARBA" id="ARBA00041489"/>
    </source>
</evidence>
<dbReference type="GO" id="GO:0002223">
    <property type="term" value="P:stimulatory C-type lectin receptor signaling pathway"/>
    <property type="evidence" value="ECO:0007669"/>
    <property type="project" value="TreeGrafter"/>
</dbReference>
<keyword evidence="12" id="KW-1185">Reference proteome</keyword>
<dbReference type="InterPro" id="IPR050919">
    <property type="entry name" value="NKG2/CD94_NK_receptors"/>
</dbReference>
<dbReference type="OrthoDB" id="8950604at2759"/>
<organism evidence="12 13">
    <name type="scientific">Phyllostomus discolor</name>
    <name type="common">pale spear-nosed bat</name>
    <dbReference type="NCBI Taxonomy" id="89673"/>
    <lineage>
        <taxon>Eukaryota</taxon>
        <taxon>Metazoa</taxon>
        <taxon>Chordata</taxon>
        <taxon>Craniata</taxon>
        <taxon>Vertebrata</taxon>
        <taxon>Euteleostomi</taxon>
        <taxon>Mammalia</taxon>
        <taxon>Eutheria</taxon>
        <taxon>Laurasiatheria</taxon>
        <taxon>Chiroptera</taxon>
        <taxon>Yangochiroptera</taxon>
        <taxon>Phyllostomidae</taxon>
        <taxon>Phyllostominae</taxon>
        <taxon>Phyllostomus</taxon>
    </lineage>
</organism>
<proteinExistence type="predicted"/>
<evidence type="ECO:0000256" key="5">
    <source>
        <dbReference type="ARBA" id="ARBA00022989"/>
    </source>
</evidence>
<dbReference type="AlphaFoldDB" id="A0A7E6D7K4"/>
<evidence type="ECO:0000256" key="1">
    <source>
        <dbReference type="ARBA" id="ARBA00004606"/>
    </source>
</evidence>
<evidence type="ECO:0000256" key="2">
    <source>
        <dbReference type="ARBA" id="ARBA00022692"/>
    </source>
</evidence>
<dbReference type="CDD" id="cd03593">
    <property type="entry name" value="CLECT_NK_receptors_like"/>
    <property type="match status" value="1"/>
</dbReference>
<dbReference type="PROSITE" id="PS50041">
    <property type="entry name" value="C_TYPE_LECTIN_2"/>
    <property type="match status" value="1"/>
</dbReference>
<dbReference type="InterPro" id="IPR033992">
    <property type="entry name" value="NKR-like_CTLD"/>
</dbReference>
<feature type="transmembrane region" description="Helical" evidence="10">
    <location>
        <begin position="12"/>
        <end position="31"/>
    </location>
</feature>
<dbReference type="PANTHER" id="PTHR22800">
    <property type="entry name" value="C-TYPE LECTIN PROTEINS"/>
    <property type="match status" value="1"/>
</dbReference>
<dbReference type="InParanoid" id="A0A7E6D7K4"/>
<evidence type="ECO:0000256" key="10">
    <source>
        <dbReference type="SAM" id="Phobius"/>
    </source>
</evidence>
<dbReference type="RefSeq" id="XP_035875238.1">
    <property type="nucleotide sequence ID" value="XM_036019345.1"/>
</dbReference>
<dbReference type="KEGG" id="pdic:114513879"/>
<keyword evidence="2 10" id="KW-0812">Transmembrane</keyword>
<evidence type="ECO:0000256" key="3">
    <source>
        <dbReference type="ARBA" id="ARBA00022734"/>
    </source>
</evidence>
<evidence type="ECO:0000256" key="4">
    <source>
        <dbReference type="ARBA" id="ARBA00022968"/>
    </source>
</evidence>
<evidence type="ECO:0000256" key="6">
    <source>
        <dbReference type="ARBA" id="ARBA00023136"/>
    </source>
</evidence>
<dbReference type="SUPFAM" id="SSF56436">
    <property type="entry name" value="C-type lectin-like"/>
    <property type="match status" value="1"/>
</dbReference>
<evidence type="ECO:0000313" key="12">
    <source>
        <dbReference type="Proteomes" id="UP000504628"/>
    </source>
</evidence>
<evidence type="ECO:0000256" key="8">
    <source>
        <dbReference type="ARBA" id="ARBA00041193"/>
    </source>
</evidence>
<dbReference type="PANTHER" id="PTHR22800:SF252">
    <property type="entry name" value="NATURAL KILLER CELLS ANTIGEN CD94"/>
    <property type="match status" value="1"/>
</dbReference>
<dbReference type="InterPro" id="IPR016186">
    <property type="entry name" value="C-type_lectin-like/link_sf"/>
</dbReference>
<evidence type="ECO:0000256" key="7">
    <source>
        <dbReference type="ARBA" id="ARBA00023180"/>
    </source>
</evidence>
<name>A0A7E6D7K4_9CHIR</name>
<keyword evidence="7" id="KW-0325">Glycoprotein</keyword>
<dbReference type="SMART" id="SM00034">
    <property type="entry name" value="CLECT"/>
    <property type="match status" value="1"/>
</dbReference>
<comment type="subcellular location">
    <subcellularLocation>
        <location evidence="1">Membrane</location>
        <topology evidence="1">Single-pass type II membrane protein</topology>
    </subcellularLocation>
</comment>
<accession>A0A7E6D7K4</accession>
<feature type="domain" description="C-type lectin" evidence="11">
    <location>
        <begin position="68"/>
        <end position="176"/>
    </location>
</feature>